<name>A0A139X163_9CYAN</name>
<organism evidence="3 4">
    <name type="scientific">Scytonema hofmannii PCC 7110</name>
    <dbReference type="NCBI Taxonomy" id="128403"/>
    <lineage>
        <taxon>Bacteria</taxon>
        <taxon>Bacillati</taxon>
        <taxon>Cyanobacteriota</taxon>
        <taxon>Cyanophyceae</taxon>
        <taxon>Nostocales</taxon>
        <taxon>Scytonemataceae</taxon>
        <taxon>Scytonema</taxon>
    </lineage>
</organism>
<keyword evidence="2" id="KW-0812">Transmembrane</keyword>
<keyword evidence="4" id="KW-1185">Reference proteome</keyword>
<keyword evidence="2" id="KW-1133">Transmembrane helix</keyword>
<dbReference type="AlphaFoldDB" id="A0A139X163"/>
<accession>A0A139X163</accession>
<dbReference type="OrthoDB" id="424290at2"/>
<dbReference type="EMBL" id="ANNX02000041">
    <property type="protein sequence ID" value="KYC38396.1"/>
    <property type="molecule type" value="Genomic_DNA"/>
</dbReference>
<proteinExistence type="predicted"/>
<feature type="coiled-coil region" evidence="1">
    <location>
        <begin position="150"/>
        <end position="184"/>
    </location>
</feature>
<dbReference type="RefSeq" id="WP_017746792.1">
    <property type="nucleotide sequence ID" value="NZ_KQ976354.1"/>
</dbReference>
<dbReference type="STRING" id="128403.WA1_37075"/>
<keyword evidence="1" id="KW-0175">Coiled coil</keyword>
<gene>
    <name evidence="3" type="ORF">WA1_37075</name>
</gene>
<comment type="caution">
    <text evidence="3">The sequence shown here is derived from an EMBL/GenBank/DDBJ whole genome shotgun (WGS) entry which is preliminary data.</text>
</comment>
<reference evidence="3 4" key="1">
    <citation type="journal article" date="2013" name="Genome Biol. Evol.">
        <title>Genomes of Stigonematalean cyanobacteria (subsection V) and the evolution of oxygenic photosynthesis from prokaryotes to plastids.</title>
        <authorList>
            <person name="Dagan T."/>
            <person name="Roettger M."/>
            <person name="Stucken K."/>
            <person name="Landan G."/>
            <person name="Koch R."/>
            <person name="Major P."/>
            <person name="Gould S.B."/>
            <person name="Goremykin V.V."/>
            <person name="Rippka R."/>
            <person name="Tandeau de Marsac N."/>
            <person name="Gugger M."/>
            <person name="Lockhart P.J."/>
            <person name="Allen J.F."/>
            <person name="Brune I."/>
            <person name="Maus I."/>
            <person name="Puhler A."/>
            <person name="Martin W.F."/>
        </authorList>
    </citation>
    <scope>NUCLEOTIDE SEQUENCE [LARGE SCALE GENOMIC DNA]</scope>
    <source>
        <strain evidence="3 4">PCC 7110</strain>
    </source>
</reference>
<feature type="transmembrane region" description="Helical" evidence="2">
    <location>
        <begin position="69"/>
        <end position="89"/>
    </location>
</feature>
<evidence type="ECO:0000313" key="3">
    <source>
        <dbReference type="EMBL" id="KYC38396.1"/>
    </source>
</evidence>
<evidence type="ECO:0000256" key="2">
    <source>
        <dbReference type="SAM" id="Phobius"/>
    </source>
</evidence>
<sequence length="187" mass="20643">MISQSLSLAFPPFPTFNLEQTLQGAEQIKNATSQSVQTAISSSLNHWFEQHPILFKLVQLLEIAAHHPIISIVILLVAFSIIGSFVKAISRFIEAASLSLLQLPFRGLQFLVKLGLQSFSNIGGSDAKQVTSIQMSGIPSLPPEKDRAILKDKQQRLADISIRLEEIQKEQNKLLQEVAEILGSSDQ</sequence>
<dbReference type="Proteomes" id="UP000076925">
    <property type="component" value="Unassembled WGS sequence"/>
</dbReference>
<evidence type="ECO:0000313" key="4">
    <source>
        <dbReference type="Proteomes" id="UP000076925"/>
    </source>
</evidence>
<evidence type="ECO:0000256" key="1">
    <source>
        <dbReference type="SAM" id="Coils"/>
    </source>
</evidence>
<protein>
    <submittedName>
        <fullName evidence="3">Uncharacterized protein</fullName>
    </submittedName>
</protein>
<keyword evidence="2" id="KW-0472">Membrane</keyword>